<keyword evidence="4" id="KW-0808">Transferase</keyword>
<dbReference type="InterPro" id="IPR018365">
    <property type="entry name" value="Cell_cycle_FtsW-rel_CS"/>
</dbReference>
<evidence type="ECO:0000256" key="10">
    <source>
        <dbReference type="ARBA" id="ARBA00032370"/>
    </source>
</evidence>
<keyword evidence="5 19" id="KW-0812">Transmembrane</keyword>
<sequence length="453" mass="47671">MPNKRRRTGPRAVGSSSSGVRSSGSSKRLVVRDAERPGDDVQLKGLDKAVALVTNGSPVASGGRPNRRPVNYSGIRCLLNPVWCYYGFIISVAALTLFGMMMVFSSSTVDAVASGDSPWSTILSQLLYSGLGLFVGFVLTTLPVKFYRTLSPVMLLIAIFLQLLTLVPGIGSAAGGNVGWIVLGPIRFQPAEILKWSVCIWMPSALLASRSFRLPGWRAYAAPLGGFVAAFGAVMVGKDLGTAMIVVVIGAVALLCGGFPLRWFFGLGGLGFAGILLLFVTGSSNRMSRILATYGTCSAEDAQSVCYQSIHGTYALASGGFAGVGLGNSREKWNYLPAAHNDFILAIIGEELGFLGTCAVVLGFVVLGWCLINIAIRHQDAYARMVLMCIAVWLTGQALVNISVVVGILPVMGLPMPFVSAGGTALVMCLAASGTAVRMARAQSEIKSAVSRV</sequence>
<feature type="transmembrane region" description="Helical" evidence="19">
    <location>
        <begin position="83"/>
        <end position="106"/>
    </location>
</feature>
<dbReference type="EC" id="2.4.99.28" evidence="15"/>
<feature type="transmembrane region" description="Helical" evidence="19">
    <location>
        <begin position="418"/>
        <end position="437"/>
    </location>
</feature>
<dbReference type="EMBL" id="PEBI01000001">
    <property type="protein sequence ID" value="PJM73625.1"/>
    <property type="molecule type" value="Genomic_DNA"/>
</dbReference>
<evidence type="ECO:0000313" key="21">
    <source>
        <dbReference type="Proteomes" id="UP000229095"/>
    </source>
</evidence>
<evidence type="ECO:0000256" key="4">
    <source>
        <dbReference type="ARBA" id="ARBA00022679"/>
    </source>
</evidence>
<evidence type="ECO:0000256" key="1">
    <source>
        <dbReference type="ARBA" id="ARBA00004141"/>
    </source>
</evidence>
<evidence type="ECO:0000313" key="20">
    <source>
        <dbReference type="EMBL" id="PJM73625.1"/>
    </source>
</evidence>
<gene>
    <name evidence="20" type="ORF">CS006_00030</name>
</gene>
<dbReference type="Proteomes" id="UP000229095">
    <property type="component" value="Unassembled WGS sequence"/>
</dbReference>
<dbReference type="AlphaFoldDB" id="A0A2M9H9Y8"/>
<dbReference type="GO" id="GO:0008360">
    <property type="term" value="P:regulation of cell shape"/>
    <property type="evidence" value="ECO:0007669"/>
    <property type="project" value="UniProtKB-KW"/>
</dbReference>
<dbReference type="GO" id="GO:0008955">
    <property type="term" value="F:peptidoglycan glycosyltransferase activity"/>
    <property type="evidence" value="ECO:0007669"/>
    <property type="project" value="UniProtKB-EC"/>
</dbReference>
<dbReference type="GO" id="GO:0009252">
    <property type="term" value="P:peptidoglycan biosynthetic process"/>
    <property type="evidence" value="ECO:0007669"/>
    <property type="project" value="UniProtKB-KW"/>
</dbReference>
<evidence type="ECO:0000256" key="19">
    <source>
        <dbReference type="SAM" id="Phobius"/>
    </source>
</evidence>
<evidence type="ECO:0000256" key="17">
    <source>
        <dbReference type="ARBA" id="ARBA00049966"/>
    </source>
</evidence>
<evidence type="ECO:0000256" key="6">
    <source>
        <dbReference type="ARBA" id="ARBA00022960"/>
    </source>
</evidence>
<keyword evidence="7" id="KW-0573">Peptidoglycan synthesis</keyword>
<comment type="similarity">
    <text evidence="12">Belongs to the SEDS family. FtsW subfamily.</text>
</comment>
<dbReference type="InterPro" id="IPR001182">
    <property type="entry name" value="FtsW/RodA"/>
</dbReference>
<dbReference type="GO" id="GO:0015648">
    <property type="term" value="F:lipid-linked peptidoglycan transporter activity"/>
    <property type="evidence" value="ECO:0007669"/>
    <property type="project" value="TreeGrafter"/>
</dbReference>
<keyword evidence="9 19" id="KW-0472">Membrane</keyword>
<accession>A0A2M9H9Y8</accession>
<evidence type="ECO:0000256" key="7">
    <source>
        <dbReference type="ARBA" id="ARBA00022984"/>
    </source>
</evidence>
<keyword evidence="20" id="KW-0131">Cell cycle</keyword>
<evidence type="ECO:0000256" key="5">
    <source>
        <dbReference type="ARBA" id="ARBA00022692"/>
    </source>
</evidence>
<feature type="compositionally biased region" description="Low complexity" evidence="18">
    <location>
        <begin position="10"/>
        <end position="28"/>
    </location>
</feature>
<evidence type="ECO:0000256" key="2">
    <source>
        <dbReference type="ARBA" id="ARBA00004752"/>
    </source>
</evidence>
<evidence type="ECO:0000256" key="8">
    <source>
        <dbReference type="ARBA" id="ARBA00022989"/>
    </source>
</evidence>
<feature type="region of interest" description="Disordered" evidence="18">
    <location>
        <begin position="1"/>
        <end position="38"/>
    </location>
</feature>
<feature type="transmembrane region" description="Helical" evidence="19">
    <location>
        <begin position="219"/>
        <end position="236"/>
    </location>
</feature>
<dbReference type="GO" id="GO:0051301">
    <property type="term" value="P:cell division"/>
    <property type="evidence" value="ECO:0007669"/>
    <property type="project" value="UniProtKB-KW"/>
</dbReference>
<evidence type="ECO:0000256" key="15">
    <source>
        <dbReference type="ARBA" id="ARBA00044770"/>
    </source>
</evidence>
<comment type="function">
    <text evidence="17">Peptidoglycan polymerase that is essential for cell division.</text>
</comment>
<dbReference type="Pfam" id="PF01098">
    <property type="entry name" value="FTSW_RODA_SPOVE"/>
    <property type="match status" value="1"/>
</dbReference>
<evidence type="ECO:0000256" key="9">
    <source>
        <dbReference type="ARBA" id="ARBA00023136"/>
    </source>
</evidence>
<evidence type="ECO:0000256" key="3">
    <source>
        <dbReference type="ARBA" id="ARBA00022676"/>
    </source>
</evidence>
<feature type="transmembrane region" description="Helical" evidence="19">
    <location>
        <begin position="264"/>
        <end position="282"/>
    </location>
</feature>
<proteinExistence type="inferred from homology"/>
<keyword evidence="3" id="KW-0328">Glycosyltransferase</keyword>
<reference evidence="20 21" key="1">
    <citation type="submission" date="2017-10" db="EMBL/GenBank/DDBJ databases">
        <title>Draft genome sequences of strains TRE 1, TRE 9, TRE H and TRI 7, isolated from tamarins, belonging to four potential novel Bifidobacterium species.</title>
        <authorList>
            <person name="Mattarelli P."/>
            <person name="Modesto M."/>
            <person name="Puglisi E."/>
            <person name="Morelli L."/>
            <person name="Spezio C."/>
            <person name="Bonetti A."/>
            <person name="Sandri C."/>
        </authorList>
    </citation>
    <scope>NUCLEOTIDE SEQUENCE [LARGE SCALE GENOMIC DNA]</scope>
    <source>
        <strain evidence="21">TRE1</strain>
    </source>
</reference>
<keyword evidence="6" id="KW-0133">Cell shape</keyword>
<feature type="transmembrane region" description="Helical" evidence="19">
    <location>
        <begin position="352"/>
        <end position="374"/>
    </location>
</feature>
<name>A0A2M9H9Y8_9BIFI</name>
<evidence type="ECO:0000256" key="11">
    <source>
        <dbReference type="ARBA" id="ARBA00033270"/>
    </source>
</evidence>
<evidence type="ECO:0000256" key="13">
    <source>
        <dbReference type="ARBA" id="ARBA00041185"/>
    </source>
</evidence>
<keyword evidence="8 19" id="KW-1133">Transmembrane helix</keyword>
<feature type="transmembrane region" description="Helical" evidence="19">
    <location>
        <begin position="153"/>
        <end position="173"/>
    </location>
</feature>
<dbReference type="GO" id="GO:0005886">
    <property type="term" value="C:plasma membrane"/>
    <property type="evidence" value="ECO:0007669"/>
    <property type="project" value="TreeGrafter"/>
</dbReference>
<dbReference type="GO" id="GO:0032153">
    <property type="term" value="C:cell division site"/>
    <property type="evidence" value="ECO:0007669"/>
    <property type="project" value="TreeGrafter"/>
</dbReference>
<keyword evidence="21" id="KW-1185">Reference proteome</keyword>
<protein>
    <recommendedName>
        <fullName evidence="13">Probable peptidoglycan glycosyltransferase FtsW</fullName>
        <ecNumber evidence="15">2.4.99.28</ecNumber>
    </recommendedName>
    <alternativeName>
        <fullName evidence="14">Cell division protein FtsW</fullName>
    </alternativeName>
    <alternativeName>
        <fullName evidence="11">Cell wall polymerase</fullName>
    </alternativeName>
    <alternativeName>
        <fullName evidence="10">Peptidoglycan polymerase</fullName>
    </alternativeName>
</protein>
<organism evidence="20 21">
    <name type="scientific">Bifidobacterium primatium</name>
    <dbReference type="NCBI Taxonomy" id="2045438"/>
    <lineage>
        <taxon>Bacteria</taxon>
        <taxon>Bacillati</taxon>
        <taxon>Actinomycetota</taxon>
        <taxon>Actinomycetes</taxon>
        <taxon>Bifidobacteriales</taxon>
        <taxon>Bifidobacteriaceae</taxon>
        <taxon>Bifidobacterium</taxon>
    </lineage>
</organism>
<evidence type="ECO:0000256" key="12">
    <source>
        <dbReference type="ARBA" id="ARBA00038053"/>
    </source>
</evidence>
<dbReference type="PANTHER" id="PTHR30474:SF2">
    <property type="entry name" value="PEPTIDOGLYCAN GLYCOSYLTRANSFERASE FTSW-RELATED"/>
    <property type="match status" value="1"/>
</dbReference>
<feature type="transmembrane region" description="Helical" evidence="19">
    <location>
        <begin position="242"/>
        <end position="259"/>
    </location>
</feature>
<comment type="caution">
    <text evidence="20">The sequence shown here is derived from an EMBL/GenBank/DDBJ whole genome shotgun (WGS) entry which is preliminary data.</text>
</comment>
<comment type="subcellular location">
    <subcellularLocation>
        <location evidence="1">Membrane</location>
        <topology evidence="1">Multi-pass membrane protein</topology>
    </subcellularLocation>
</comment>
<evidence type="ECO:0000256" key="14">
    <source>
        <dbReference type="ARBA" id="ARBA00041418"/>
    </source>
</evidence>
<evidence type="ECO:0000256" key="18">
    <source>
        <dbReference type="SAM" id="MobiDB-lite"/>
    </source>
</evidence>
<comment type="catalytic activity">
    <reaction evidence="16">
        <text>[GlcNAc-(1-&gt;4)-Mur2Ac(oyl-L-Ala-gamma-D-Glu-L-Lys-D-Ala-D-Ala)](n)-di-trans,octa-cis-undecaprenyl diphosphate + beta-D-GlcNAc-(1-&gt;4)-Mur2Ac(oyl-L-Ala-gamma-D-Glu-L-Lys-D-Ala-D-Ala)-di-trans,octa-cis-undecaprenyl diphosphate = [GlcNAc-(1-&gt;4)-Mur2Ac(oyl-L-Ala-gamma-D-Glu-L-Lys-D-Ala-D-Ala)](n+1)-di-trans,octa-cis-undecaprenyl diphosphate + di-trans,octa-cis-undecaprenyl diphosphate + H(+)</text>
        <dbReference type="Rhea" id="RHEA:23708"/>
        <dbReference type="Rhea" id="RHEA-COMP:9602"/>
        <dbReference type="Rhea" id="RHEA-COMP:9603"/>
        <dbReference type="ChEBI" id="CHEBI:15378"/>
        <dbReference type="ChEBI" id="CHEBI:58405"/>
        <dbReference type="ChEBI" id="CHEBI:60033"/>
        <dbReference type="ChEBI" id="CHEBI:78435"/>
        <dbReference type="EC" id="2.4.99.28"/>
    </reaction>
</comment>
<comment type="pathway">
    <text evidence="2">Cell wall biogenesis; peptidoglycan biosynthesis.</text>
</comment>
<dbReference type="OrthoDB" id="9768187at2"/>
<dbReference type="PROSITE" id="PS00428">
    <property type="entry name" value="FTSW_RODA_SPOVE"/>
    <property type="match status" value="1"/>
</dbReference>
<feature type="transmembrane region" description="Helical" evidence="19">
    <location>
        <begin position="126"/>
        <end position="146"/>
    </location>
</feature>
<dbReference type="PANTHER" id="PTHR30474">
    <property type="entry name" value="CELL CYCLE PROTEIN"/>
    <property type="match status" value="1"/>
</dbReference>
<evidence type="ECO:0000256" key="16">
    <source>
        <dbReference type="ARBA" id="ARBA00049902"/>
    </source>
</evidence>
<feature type="transmembrane region" description="Helical" evidence="19">
    <location>
        <begin position="386"/>
        <end position="412"/>
    </location>
</feature>
<keyword evidence="20" id="KW-0132">Cell division</keyword>